<reference evidence="2 3" key="1">
    <citation type="submission" date="2015-06" db="EMBL/GenBank/DDBJ databases">
        <title>Talaromyces atroroseus IBT 11181 draft genome.</title>
        <authorList>
            <person name="Rasmussen K.B."/>
            <person name="Rasmussen S."/>
            <person name="Petersen B."/>
            <person name="Sicheritz-Ponten T."/>
            <person name="Mortensen U.H."/>
            <person name="Thrane U."/>
        </authorList>
    </citation>
    <scope>NUCLEOTIDE SEQUENCE [LARGE SCALE GENOMIC DNA]</scope>
    <source>
        <strain evidence="2 3">IBT 11181</strain>
    </source>
</reference>
<gene>
    <name evidence="2" type="ORF">UA08_06394</name>
</gene>
<sequence>MSFSRAAHRVLQASYPTTIACRGVSKRWYSATAPVMSLISETIQHDHRELEDAYKKILSNPDLNEKKKWQNQFTWELARHSIAEELLVYPAMERHLSDGKRLADKDRAEHQSVKEQLYKFQSLQPADPDFEPTLQGLWADLGQHIKEEEEHDMVELEKALQESESQALVTKFNRTKKFIPSRSHPSAPNKPPFETVAGLMAAPIDHLSDIFRSFPDESKSELPP</sequence>
<dbReference type="PANTHER" id="PTHR35585:SF1">
    <property type="entry name" value="HHE DOMAIN PROTEIN (AFU_ORTHOLOGUE AFUA_4G00730)"/>
    <property type="match status" value="1"/>
</dbReference>
<dbReference type="Gene3D" id="1.20.120.520">
    <property type="entry name" value="nmb1532 protein domain like"/>
    <property type="match status" value="1"/>
</dbReference>
<evidence type="ECO:0000313" key="2">
    <source>
        <dbReference type="EMBL" id="OKL58229.1"/>
    </source>
</evidence>
<name>A0A225ARM1_TALAT</name>
<dbReference type="GeneID" id="31006149"/>
<dbReference type="AlphaFoldDB" id="A0A225ARM1"/>
<dbReference type="InterPro" id="IPR012312">
    <property type="entry name" value="Hemerythrin-like"/>
</dbReference>
<feature type="domain" description="Hemerythrin-like" evidence="1">
    <location>
        <begin position="39"/>
        <end position="151"/>
    </location>
</feature>
<evidence type="ECO:0000259" key="1">
    <source>
        <dbReference type="Pfam" id="PF01814"/>
    </source>
</evidence>
<dbReference type="Pfam" id="PF01814">
    <property type="entry name" value="Hemerythrin"/>
    <property type="match status" value="1"/>
</dbReference>
<keyword evidence="3" id="KW-1185">Reference proteome</keyword>
<accession>A0A225ARM1</accession>
<dbReference type="PROSITE" id="PS51257">
    <property type="entry name" value="PROKAR_LIPOPROTEIN"/>
    <property type="match status" value="1"/>
</dbReference>
<dbReference type="RefSeq" id="XP_020118350.1">
    <property type="nucleotide sequence ID" value="XM_020268787.1"/>
</dbReference>
<comment type="caution">
    <text evidence="2">The sequence shown here is derived from an EMBL/GenBank/DDBJ whole genome shotgun (WGS) entry which is preliminary data.</text>
</comment>
<dbReference type="PANTHER" id="PTHR35585">
    <property type="entry name" value="HHE DOMAIN PROTEIN (AFU_ORTHOLOGUE AFUA_4G00730)"/>
    <property type="match status" value="1"/>
</dbReference>
<dbReference type="STRING" id="1441469.A0A225ARM1"/>
<dbReference type="EMBL" id="LFMY01000010">
    <property type="protein sequence ID" value="OKL58229.1"/>
    <property type="molecule type" value="Genomic_DNA"/>
</dbReference>
<dbReference type="OrthoDB" id="9983919at2759"/>
<dbReference type="Proteomes" id="UP000214365">
    <property type="component" value="Unassembled WGS sequence"/>
</dbReference>
<organism evidence="2 3">
    <name type="scientific">Talaromyces atroroseus</name>
    <dbReference type="NCBI Taxonomy" id="1441469"/>
    <lineage>
        <taxon>Eukaryota</taxon>
        <taxon>Fungi</taxon>
        <taxon>Dikarya</taxon>
        <taxon>Ascomycota</taxon>
        <taxon>Pezizomycotina</taxon>
        <taxon>Eurotiomycetes</taxon>
        <taxon>Eurotiomycetidae</taxon>
        <taxon>Eurotiales</taxon>
        <taxon>Trichocomaceae</taxon>
        <taxon>Talaromyces</taxon>
        <taxon>Talaromyces sect. Trachyspermi</taxon>
    </lineage>
</organism>
<protein>
    <submittedName>
        <fullName evidence="2">Putative hemerythrin-like protein</fullName>
    </submittedName>
</protein>
<evidence type="ECO:0000313" key="3">
    <source>
        <dbReference type="Proteomes" id="UP000214365"/>
    </source>
</evidence>
<proteinExistence type="predicted"/>